<gene>
    <name evidence="1" type="ORF">CTEN210_16061</name>
</gene>
<dbReference type="Proteomes" id="UP001054902">
    <property type="component" value="Unassembled WGS sequence"/>
</dbReference>
<reference evidence="1 2" key="1">
    <citation type="journal article" date="2021" name="Sci. Rep.">
        <title>The genome of the diatom Chaetoceros tenuissimus carries an ancient integrated fragment of an extant virus.</title>
        <authorList>
            <person name="Hongo Y."/>
            <person name="Kimura K."/>
            <person name="Takaki Y."/>
            <person name="Yoshida Y."/>
            <person name="Baba S."/>
            <person name="Kobayashi G."/>
            <person name="Nagasaki K."/>
            <person name="Hano T."/>
            <person name="Tomaru Y."/>
        </authorList>
    </citation>
    <scope>NUCLEOTIDE SEQUENCE [LARGE SCALE GENOMIC DNA]</scope>
    <source>
        <strain evidence="1 2">NIES-3715</strain>
    </source>
</reference>
<evidence type="ECO:0000313" key="2">
    <source>
        <dbReference type="Proteomes" id="UP001054902"/>
    </source>
</evidence>
<keyword evidence="2" id="KW-1185">Reference proteome</keyword>
<sequence>MSKRKATKFTSDSAGDVFNSCNGEENVICLNSDSEDSGSVTIIEPHAAPSSKKFKTARQVSTSYGKQAFGSSSAKQERNCKPYRCSSGIPKTVRKENAWKKAESPTSIAQDVKHASLPSEFTLKAIEEASDEEKKENDVFHDKFDNFFVQWQTAVVHYEHEGNVELDAARDYTDKLRSSSEFFLTNYYPWKKLGHSGWGECEIFKKHVAQLTRSVNGFGPKSVYLFAMIARDEFGVNHKFEFGPGTKYSTIYINGFSHWIRDHHVA</sequence>
<proteinExistence type="predicted"/>
<organism evidence="1 2">
    <name type="scientific">Chaetoceros tenuissimus</name>
    <dbReference type="NCBI Taxonomy" id="426638"/>
    <lineage>
        <taxon>Eukaryota</taxon>
        <taxon>Sar</taxon>
        <taxon>Stramenopiles</taxon>
        <taxon>Ochrophyta</taxon>
        <taxon>Bacillariophyta</taxon>
        <taxon>Coscinodiscophyceae</taxon>
        <taxon>Chaetocerotophycidae</taxon>
        <taxon>Chaetocerotales</taxon>
        <taxon>Chaetocerotaceae</taxon>
        <taxon>Chaetoceros</taxon>
    </lineage>
</organism>
<comment type="caution">
    <text evidence="1">The sequence shown here is derived from an EMBL/GenBank/DDBJ whole genome shotgun (WGS) entry which is preliminary data.</text>
</comment>
<name>A0AAD3HDH1_9STRA</name>
<evidence type="ECO:0000313" key="1">
    <source>
        <dbReference type="EMBL" id="GFH59585.1"/>
    </source>
</evidence>
<dbReference type="AlphaFoldDB" id="A0AAD3HDH1"/>
<accession>A0AAD3HDH1</accession>
<protein>
    <submittedName>
        <fullName evidence="1">Uncharacterized protein</fullName>
    </submittedName>
</protein>
<dbReference type="EMBL" id="BLLK01000069">
    <property type="protein sequence ID" value="GFH59585.1"/>
    <property type="molecule type" value="Genomic_DNA"/>
</dbReference>